<feature type="compositionally biased region" description="Basic and acidic residues" evidence="1">
    <location>
        <begin position="83"/>
        <end position="101"/>
    </location>
</feature>
<protein>
    <submittedName>
        <fullName evidence="2">Uncharacterized protein</fullName>
    </submittedName>
</protein>
<accession>A0A1B0FFG8</accession>
<feature type="compositionally biased region" description="Basic and acidic residues" evidence="1">
    <location>
        <begin position="33"/>
        <end position="44"/>
    </location>
</feature>
<feature type="compositionally biased region" description="Basic and acidic residues" evidence="1">
    <location>
        <begin position="251"/>
        <end position="283"/>
    </location>
</feature>
<feature type="region of interest" description="Disordered" evidence="1">
    <location>
        <begin position="555"/>
        <end position="729"/>
    </location>
</feature>
<feature type="region of interest" description="Disordered" evidence="1">
    <location>
        <begin position="744"/>
        <end position="771"/>
    </location>
</feature>
<evidence type="ECO:0000313" key="3">
    <source>
        <dbReference type="Proteomes" id="UP000092444"/>
    </source>
</evidence>
<name>A0A1B0FFG8_GLOMM</name>
<feature type="region of interest" description="Disordered" evidence="1">
    <location>
        <begin position="987"/>
        <end position="1010"/>
    </location>
</feature>
<feature type="compositionally biased region" description="Polar residues" evidence="1">
    <location>
        <begin position="627"/>
        <end position="644"/>
    </location>
</feature>
<feature type="compositionally biased region" description="Basic and acidic residues" evidence="1">
    <location>
        <begin position="215"/>
        <end position="226"/>
    </location>
</feature>
<feature type="region of interest" description="Disordered" evidence="1">
    <location>
        <begin position="1"/>
        <end position="283"/>
    </location>
</feature>
<dbReference type="EnsemblMetazoa" id="GMOY002371-RA">
    <property type="protein sequence ID" value="GMOY002371-PA"/>
    <property type="gene ID" value="GMOY002371"/>
</dbReference>
<feature type="compositionally biased region" description="Basic and acidic residues" evidence="1">
    <location>
        <begin position="108"/>
        <end position="145"/>
    </location>
</feature>
<keyword evidence="3" id="KW-1185">Reference proteome</keyword>
<sequence>TLVDVKLTDAAQTDPGGDFTLDKLGSKPSSPIETKKSPEKDQPEKLIGLETTDALPPKYAEVLQGKSAKALDKLDSKLPPPVEPKKSPEKEHPDTLIDVKLTDVGQTDPRDDFTLDKHDSKLPSPVEPKKSPEKDYPDRLIDVKLTDAAQTDARNDFTLDKLDSKLSSSVELEKSPEKEHPDTLVDVKLTDAAQTDPGDDFTLDKLGSKPSSPIETKKSPEKDQPEKLIGLETTDALPPKYAEVVQGKPPKAFEKLDAKRSPPVETKKSPEKEHPDMLIDVKIADALPPDHADILKPTSIDTLDSKLSSAVGLEKSPEKEHTDKLSDVKLAGGLPSDHADVLKPKAFAKLYIKLFSPIKPNKSSDKEHPDKLLNLELIEALQTDHASVFEPTSTKPLRKLDSKAPLPAEFVKIAGKDKPDKVLDPNVMNVLPTDYSDRLKTKPINNLESRLSSTVELEESIKKECLRDHLPIEVEDILLPELNKSKDHSRSKSKPHIGKNIDEIILKDSGAIAYFVGLEQTVDRKERSKRPQTLSPQIESKCSEIILGADKKPTNFKKTISNKTSRKLPFKRMQDSSKTTAVEKPPTVSEVENKKPSRKTIPKQDEPNATKLVALNNQIRLERTSRTKTQPTTKSVKTDSTFTRTKPRPRTEITSLPQNQTLRTFSPPSTHPKPDYSGVTSIYAPLRKSQKKSASIKSKESTTVSRSSTPNEESQSKRTRTPTPSRMYNYMRPTMAHNLRYGVSKTSEDEISVDEKPPRSPVPTKRSDLEKSALKRKNLTKLRSNISGSKTSLSKSLHQVQDKDIATLKTLEVKPKKKAFGPAKSVSEKRSQVEHLKEHKLQKTEQSTYDLSIGRATETSLTQAQKRDKVQEIKKFESKSKSQDKYSATKKFIDKDKLSDDLKVQKKLKNTINQSNATSSTSSSVRKSKSKTTARSAASKKIEKEIANQKLTEKKPLTTTTTRISTIKLYREPVLTTLVSTVIIDDGDSENTTRSTRSNDSTKSSSSTGSKKIITSEVFTKTFGPDKPFEVIYRQPEVDYMSMMRPQSVEQRCVNEFDVSFIDTTDSSLSDSVALPIFGSDQDRLHAASPGSPKPTRSPLALIEETVRKQQMDGFALDPTLQRQFEAVGMISAIESPTSELILKPQGKQLLVLVCIAQPLAI</sequence>
<dbReference type="VEuPathDB" id="VectorBase:GMOY002371"/>
<organism evidence="2 3">
    <name type="scientific">Glossina morsitans morsitans</name>
    <name type="common">Savannah tsetse fly</name>
    <dbReference type="NCBI Taxonomy" id="37546"/>
    <lineage>
        <taxon>Eukaryota</taxon>
        <taxon>Metazoa</taxon>
        <taxon>Ecdysozoa</taxon>
        <taxon>Arthropoda</taxon>
        <taxon>Hexapoda</taxon>
        <taxon>Insecta</taxon>
        <taxon>Pterygota</taxon>
        <taxon>Neoptera</taxon>
        <taxon>Endopterygota</taxon>
        <taxon>Diptera</taxon>
        <taxon>Brachycera</taxon>
        <taxon>Muscomorpha</taxon>
        <taxon>Hippoboscoidea</taxon>
        <taxon>Glossinidae</taxon>
        <taxon>Glossina</taxon>
    </lineage>
</organism>
<dbReference type="AlphaFoldDB" id="A0A1B0FFG8"/>
<feature type="compositionally biased region" description="Basic and acidic residues" evidence="1">
    <location>
        <begin position="171"/>
        <end position="189"/>
    </location>
</feature>
<feature type="compositionally biased region" description="Polar residues" evidence="1">
    <location>
        <begin position="652"/>
        <end position="668"/>
    </location>
</feature>
<dbReference type="Proteomes" id="UP000092444">
    <property type="component" value="Unassembled WGS sequence"/>
</dbReference>
<dbReference type="STRING" id="37546.A0A1B0FFG8"/>
<dbReference type="EMBL" id="CCAG010005166">
    <property type="status" value="NOT_ANNOTATED_CDS"/>
    <property type="molecule type" value="Genomic_DNA"/>
</dbReference>
<feature type="compositionally biased region" description="Low complexity" evidence="1">
    <location>
        <begin position="990"/>
        <end position="1010"/>
    </location>
</feature>
<feature type="region of interest" description="Disordered" evidence="1">
    <location>
        <begin position="817"/>
        <end position="849"/>
    </location>
</feature>
<evidence type="ECO:0000313" key="2">
    <source>
        <dbReference type="EnsemblMetazoa" id="GMOY002371-PA"/>
    </source>
</evidence>
<evidence type="ECO:0000256" key="1">
    <source>
        <dbReference type="SAM" id="MobiDB-lite"/>
    </source>
</evidence>
<feature type="compositionally biased region" description="Polar residues" evidence="1">
    <location>
        <begin position="702"/>
        <end position="713"/>
    </location>
</feature>
<proteinExistence type="predicted"/>
<feature type="compositionally biased region" description="Basic and acidic residues" evidence="1">
    <location>
        <begin position="826"/>
        <end position="843"/>
    </location>
</feature>
<reference evidence="2" key="1">
    <citation type="submission" date="2020-05" db="UniProtKB">
        <authorList>
            <consortium name="EnsemblMetazoa"/>
        </authorList>
    </citation>
    <scope>IDENTIFICATION</scope>
    <source>
        <strain evidence="2">Yale</strain>
    </source>
</reference>
<feature type="region of interest" description="Disordered" evidence="1">
    <location>
        <begin position="909"/>
        <end position="947"/>
    </location>
</feature>
<feature type="compositionally biased region" description="Basic and acidic residues" evidence="1">
    <location>
        <begin position="153"/>
        <end position="164"/>
    </location>
</feature>